<dbReference type="PANTHER" id="PTHR11889:SF31">
    <property type="entry name" value="PROTEIN HEDGEHOG"/>
    <property type="match status" value="1"/>
</dbReference>
<dbReference type="GO" id="GO:0005509">
    <property type="term" value="F:calcium ion binding"/>
    <property type="evidence" value="ECO:0007669"/>
    <property type="project" value="TreeGrafter"/>
</dbReference>
<dbReference type="InterPro" id="IPR001767">
    <property type="entry name" value="Hedgehog_Hint"/>
</dbReference>
<dbReference type="InterPro" id="IPR006141">
    <property type="entry name" value="Intein_N"/>
</dbReference>
<evidence type="ECO:0000256" key="2">
    <source>
        <dbReference type="ARBA" id="ARBA00022729"/>
    </source>
</evidence>
<dbReference type="InterPro" id="IPR001657">
    <property type="entry name" value="Hedgehog"/>
</dbReference>
<dbReference type="SMART" id="SM00306">
    <property type="entry name" value="HintN"/>
    <property type="match status" value="1"/>
</dbReference>
<dbReference type="AlphaFoldDB" id="A0A3P8GEU1"/>
<evidence type="ECO:0000259" key="3">
    <source>
        <dbReference type="SMART" id="SM00306"/>
    </source>
</evidence>
<evidence type="ECO:0000313" key="5">
    <source>
        <dbReference type="Proteomes" id="UP000272942"/>
    </source>
</evidence>
<dbReference type="PRINTS" id="PR00632">
    <property type="entry name" value="SONICHHOG"/>
</dbReference>
<accession>A0A3P8GEU1</accession>
<protein>
    <recommendedName>
        <fullName evidence="3">Hint domain-containing protein</fullName>
    </recommendedName>
</protein>
<evidence type="ECO:0000256" key="1">
    <source>
        <dbReference type="ARBA" id="ARBA00022473"/>
    </source>
</evidence>
<proteinExistence type="predicted"/>
<dbReference type="PANTHER" id="PTHR11889">
    <property type="entry name" value="HEDGEHOG"/>
    <property type="match status" value="1"/>
</dbReference>
<dbReference type="PROSITE" id="PS50817">
    <property type="entry name" value="INTEIN_N_TER"/>
    <property type="match status" value="1"/>
</dbReference>
<dbReference type="GO" id="GO:0007224">
    <property type="term" value="P:smoothened signaling pathway"/>
    <property type="evidence" value="ECO:0007669"/>
    <property type="project" value="TreeGrafter"/>
</dbReference>
<reference evidence="4 5" key="1">
    <citation type="submission" date="2018-11" db="EMBL/GenBank/DDBJ databases">
        <authorList>
            <consortium name="Pathogen Informatics"/>
        </authorList>
    </citation>
    <scope>NUCLEOTIDE SEQUENCE [LARGE SCALE GENOMIC DNA]</scope>
    <source>
        <strain evidence="4 5">Egypt</strain>
    </source>
</reference>
<dbReference type="GO" id="GO:0016539">
    <property type="term" value="P:intein-mediated protein splicing"/>
    <property type="evidence" value="ECO:0007669"/>
    <property type="project" value="InterPro"/>
</dbReference>
<organism evidence="4 5">
    <name type="scientific">Echinostoma caproni</name>
    <dbReference type="NCBI Taxonomy" id="27848"/>
    <lineage>
        <taxon>Eukaryota</taxon>
        <taxon>Metazoa</taxon>
        <taxon>Spiralia</taxon>
        <taxon>Lophotrochozoa</taxon>
        <taxon>Platyhelminthes</taxon>
        <taxon>Trematoda</taxon>
        <taxon>Digenea</taxon>
        <taxon>Plagiorchiida</taxon>
        <taxon>Echinostomata</taxon>
        <taxon>Echinostomatoidea</taxon>
        <taxon>Echinostomatidae</taxon>
        <taxon>Echinostoma</taxon>
    </lineage>
</organism>
<dbReference type="InterPro" id="IPR036844">
    <property type="entry name" value="Hint_dom_sf"/>
</dbReference>
<dbReference type="GO" id="GO:0005615">
    <property type="term" value="C:extracellular space"/>
    <property type="evidence" value="ECO:0007669"/>
    <property type="project" value="TreeGrafter"/>
</dbReference>
<dbReference type="SUPFAM" id="SSF51294">
    <property type="entry name" value="Hedgehog/intein (Hint) domain"/>
    <property type="match status" value="1"/>
</dbReference>
<dbReference type="InterPro" id="IPR003587">
    <property type="entry name" value="Hint_dom_N"/>
</dbReference>
<dbReference type="Proteomes" id="UP000272942">
    <property type="component" value="Unassembled WGS sequence"/>
</dbReference>
<dbReference type="GO" id="GO:0007267">
    <property type="term" value="P:cell-cell signaling"/>
    <property type="evidence" value="ECO:0007669"/>
    <property type="project" value="InterPro"/>
</dbReference>
<evidence type="ECO:0000313" key="4">
    <source>
        <dbReference type="EMBL" id="VDP81281.1"/>
    </source>
</evidence>
<keyword evidence="5" id="KW-1185">Reference proteome</keyword>
<dbReference type="GO" id="GO:0010468">
    <property type="term" value="P:regulation of gene expression"/>
    <property type="evidence" value="ECO:0007669"/>
    <property type="project" value="TreeGrafter"/>
</dbReference>
<dbReference type="GO" id="GO:0016540">
    <property type="term" value="P:protein autoprocessing"/>
    <property type="evidence" value="ECO:0007669"/>
    <property type="project" value="InterPro"/>
</dbReference>
<dbReference type="EMBL" id="UZAN01044695">
    <property type="protein sequence ID" value="VDP81281.1"/>
    <property type="molecule type" value="Genomic_DNA"/>
</dbReference>
<dbReference type="CDD" id="cd00081">
    <property type="entry name" value="Hint"/>
    <property type="match status" value="1"/>
</dbReference>
<dbReference type="InterPro" id="IPR050387">
    <property type="entry name" value="Hedgehog_Signaling"/>
</dbReference>
<dbReference type="Gene3D" id="2.170.16.10">
    <property type="entry name" value="Hedgehog/Intein (Hint) domain"/>
    <property type="match status" value="1"/>
</dbReference>
<keyword evidence="2" id="KW-0732">Signal</keyword>
<dbReference type="OrthoDB" id="5212at2759"/>
<sequence length="248" mass="28229">MFCECNLYFSQELYITSQWFGCFPRSAKFRLENGLSIRVDELKIGDRVLSQNLITGKMEFTPIVAFLHRDEHAWSPMLRVIYNAPMSNGKQNMSLYLTPDHLIYIKPGPTEQIKTVFASTLQQGSVIMISSMFPNQSLSEGIVLHTEYIDDPGGQGGSSNELIGLYAPLTHTGSVIVDDVVVSCFAYFSNPNLSYFITWPLQWMYKLSQWLSIFHPPAEEQNGIHWLAETLLDWLMPILPGSMFHPHT</sequence>
<name>A0A3P8GEU1_9TREM</name>
<dbReference type="GO" id="GO:0048731">
    <property type="term" value="P:system development"/>
    <property type="evidence" value="ECO:0007669"/>
    <property type="project" value="UniProtKB-ARBA"/>
</dbReference>
<dbReference type="Pfam" id="PF01079">
    <property type="entry name" value="Hint"/>
    <property type="match status" value="1"/>
</dbReference>
<dbReference type="GO" id="GO:0005113">
    <property type="term" value="F:patched binding"/>
    <property type="evidence" value="ECO:0007669"/>
    <property type="project" value="TreeGrafter"/>
</dbReference>
<feature type="domain" description="Hint" evidence="3">
    <location>
        <begin position="20"/>
        <end position="131"/>
    </location>
</feature>
<gene>
    <name evidence="4" type="ORF">ECPE_LOCUS7503</name>
</gene>
<keyword evidence="1" id="KW-0217">Developmental protein</keyword>
<dbReference type="GO" id="GO:0001708">
    <property type="term" value="P:cell fate specification"/>
    <property type="evidence" value="ECO:0007669"/>
    <property type="project" value="TreeGrafter"/>
</dbReference>